<name>A0A5M6CQ28_9BACT</name>
<dbReference type="RefSeq" id="WP_150079972.1">
    <property type="nucleotide sequence ID" value="NZ_VWOX01000039.1"/>
</dbReference>
<evidence type="ECO:0000256" key="1">
    <source>
        <dbReference type="SAM" id="Phobius"/>
    </source>
</evidence>
<sequence>MTPDSDVNPFAPSTKLAELELIPGTPERLVGPYRVDLWAATTFLATLLNASSIWIFFTNGTGAILEPILTPLAQQSALWIPVYCFAVPLLIPFMPDTVRQTFAALFISVGLIFGINNLCGHFLGAFVFVNTFGWYQTVVCCLVIALLVFAQCVSRSGHFARLCHFTAKWATIAVCVHGFFFLVSRTV</sequence>
<accession>A0A5M6CQ28</accession>
<feature type="transmembrane region" description="Helical" evidence="1">
    <location>
        <begin position="37"/>
        <end position="57"/>
    </location>
</feature>
<feature type="transmembrane region" description="Helical" evidence="1">
    <location>
        <begin position="77"/>
        <end position="95"/>
    </location>
</feature>
<protein>
    <submittedName>
        <fullName evidence="2">Uncharacterized protein</fullName>
    </submittedName>
</protein>
<organism evidence="2 3">
    <name type="scientific">Roseiconus nitratireducens</name>
    <dbReference type="NCBI Taxonomy" id="2605748"/>
    <lineage>
        <taxon>Bacteria</taxon>
        <taxon>Pseudomonadati</taxon>
        <taxon>Planctomycetota</taxon>
        <taxon>Planctomycetia</taxon>
        <taxon>Pirellulales</taxon>
        <taxon>Pirellulaceae</taxon>
        <taxon>Roseiconus</taxon>
    </lineage>
</organism>
<dbReference type="EMBL" id="VWOX01000039">
    <property type="protein sequence ID" value="KAA5536082.1"/>
    <property type="molecule type" value="Genomic_DNA"/>
</dbReference>
<dbReference type="Proteomes" id="UP000324479">
    <property type="component" value="Unassembled WGS sequence"/>
</dbReference>
<keyword evidence="1" id="KW-0472">Membrane</keyword>
<feature type="transmembrane region" description="Helical" evidence="1">
    <location>
        <begin position="134"/>
        <end position="153"/>
    </location>
</feature>
<keyword evidence="1" id="KW-0812">Transmembrane</keyword>
<feature type="transmembrane region" description="Helical" evidence="1">
    <location>
        <begin position="165"/>
        <end position="183"/>
    </location>
</feature>
<evidence type="ECO:0000313" key="2">
    <source>
        <dbReference type="EMBL" id="KAA5536082.1"/>
    </source>
</evidence>
<keyword evidence="3" id="KW-1185">Reference proteome</keyword>
<comment type="caution">
    <text evidence="2">The sequence shown here is derived from an EMBL/GenBank/DDBJ whole genome shotgun (WGS) entry which is preliminary data.</text>
</comment>
<proteinExistence type="predicted"/>
<evidence type="ECO:0000313" key="3">
    <source>
        <dbReference type="Proteomes" id="UP000324479"/>
    </source>
</evidence>
<reference evidence="2 3" key="1">
    <citation type="submission" date="2019-08" db="EMBL/GenBank/DDBJ databases">
        <authorList>
            <person name="Dhanesh K."/>
            <person name="Kumar G."/>
            <person name="Sasikala C."/>
            <person name="Venkata Ramana C."/>
        </authorList>
    </citation>
    <scope>NUCLEOTIDE SEQUENCE [LARGE SCALE GENOMIC DNA]</scope>
    <source>
        <strain evidence="2 3">JC645</strain>
    </source>
</reference>
<gene>
    <name evidence="2" type="ORF">FYK55_28215</name>
</gene>
<keyword evidence="1" id="KW-1133">Transmembrane helix</keyword>
<feature type="transmembrane region" description="Helical" evidence="1">
    <location>
        <begin position="102"/>
        <end position="128"/>
    </location>
</feature>
<dbReference type="AlphaFoldDB" id="A0A5M6CQ28"/>